<proteinExistence type="inferred from homology"/>
<keyword evidence="6" id="KW-0235">DNA replication</keyword>
<dbReference type="Pfam" id="PF02739">
    <property type="entry name" value="5_3_exonuc_N"/>
    <property type="match status" value="1"/>
</dbReference>
<dbReference type="CDD" id="cd09859">
    <property type="entry name" value="PIN_53EXO"/>
    <property type="match status" value="1"/>
</dbReference>
<dbReference type="Gene3D" id="3.30.420.10">
    <property type="entry name" value="Ribonuclease H-like superfamily/Ribonuclease H"/>
    <property type="match status" value="1"/>
</dbReference>
<dbReference type="EMBL" id="FNIN01000008">
    <property type="protein sequence ID" value="SDN83418.1"/>
    <property type="molecule type" value="Genomic_DNA"/>
</dbReference>
<gene>
    <name evidence="14" type="ORF">SAMN04488516_10849</name>
</gene>
<dbReference type="InterPro" id="IPR043502">
    <property type="entry name" value="DNA/RNA_pol_sf"/>
</dbReference>
<keyword evidence="4" id="KW-0808">Transferase</keyword>
<name>A0A1H0ELX0_9BACT</name>
<evidence type="ECO:0000256" key="9">
    <source>
        <dbReference type="ARBA" id="ARBA00023125"/>
    </source>
</evidence>
<dbReference type="InterPro" id="IPR001098">
    <property type="entry name" value="DNA-dir_DNA_pol_A_palm_dom"/>
</dbReference>
<dbReference type="EC" id="2.7.7.7" evidence="2"/>
<dbReference type="SMART" id="SM00279">
    <property type="entry name" value="HhH2"/>
    <property type="match status" value="1"/>
</dbReference>
<evidence type="ECO:0000256" key="1">
    <source>
        <dbReference type="ARBA" id="ARBA00007705"/>
    </source>
</evidence>
<keyword evidence="8" id="KW-0239">DNA-directed DNA polymerase</keyword>
<dbReference type="SMART" id="SM00475">
    <property type="entry name" value="53EXOc"/>
    <property type="match status" value="1"/>
</dbReference>
<evidence type="ECO:0000256" key="7">
    <source>
        <dbReference type="ARBA" id="ARBA00022763"/>
    </source>
</evidence>
<evidence type="ECO:0000256" key="3">
    <source>
        <dbReference type="ARBA" id="ARBA00020311"/>
    </source>
</evidence>
<dbReference type="SMART" id="SM00482">
    <property type="entry name" value="POLAc"/>
    <property type="match status" value="1"/>
</dbReference>
<dbReference type="InterPro" id="IPR002421">
    <property type="entry name" value="5-3_exonuclease"/>
</dbReference>
<dbReference type="AlphaFoldDB" id="A0A1H0ELX0"/>
<dbReference type="Pfam" id="PF01367">
    <property type="entry name" value="5_3_exonuc"/>
    <property type="match status" value="1"/>
</dbReference>
<dbReference type="FunFam" id="1.10.150.20:FF:000003">
    <property type="entry name" value="DNA polymerase I"/>
    <property type="match status" value="1"/>
</dbReference>
<evidence type="ECO:0000256" key="8">
    <source>
        <dbReference type="ARBA" id="ARBA00022932"/>
    </source>
</evidence>
<dbReference type="GO" id="GO:0003677">
    <property type="term" value="F:DNA binding"/>
    <property type="evidence" value="ECO:0007669"/>
    <property type="project" value="UniProtKB-KW"/>
</dbReference>
<evidence type="ECO:0000313" key="14">
    <source>
        <dbReference type="EMBL" id="SDN83418.1"/>
    </source>
</evidence>
<evidence type="ECO:0000259" key="13">
    <source>
        <dbReference type="SMART" id="SM00482"/>
    </source>
</evidence>
<dbReference type="SUPFAM" id="SSF88723">
    <property type="entry name" value="PIN domain-like"/>
    <property type="match status" value="1"/>
</dbReference>
<dbReference type="OrthoDB" id="9806424at2"/>
<dbReference type="CDD" id="cd08637">
    <property type="entry name" value="DNA_pol_A_pol_I_C"/>
    <property type="match status" value="1"/>
</dbReference>
<dbReference type="CDD" id="cd09898">
    <property type="entry name" value="H3TH_53EXO"/>
    <property type="match status" value="1"/>
</dbReference>
<dbReference type="RefSeq" id="WP_092065678.1">
    <property type="nucleotide sequence ID" value="NZ_FNIN01000008.1"/>
</dbReference>
<evidence type="ECO:0000256" key="11">
    <source>
        <dbReference type="ARBA" id="ARBA00049244"/>
    </source>
</evidence>
<dbReference type="PANTHER" id="PTHR10133">
    <property type="entry name" value="DNA POLYMERASE I"/>
    <property type="match status" value="1"/>
</dbReference>
<feature type="domain" description="5'-3' exonuclease" evidence="12">
    <location>
        <begin position="10"/>
        <end position="266"/>
    </location>
</feature>
<dbReference type="FunFam" id="1.20.1060.10:FF:000001">
    <property type="entry name" value="DNA polymerase I"/>
    <property type="match status" value="1"/>
</dbReference>
<dbReference type="Gene3D" id="1.10.150.20">
    <property type="entry name" value="5' to 3' exonuclease, C-terminal subdomain"/>
    <property type="match status" value="2"/>
</dbReference>
<organism evidence="14 15">
    <name type="scientific">Desulfonauticus submarinus</name>
    <dbReference type="NCBI Taxonomy" id="206665"/>
    <lineage>
        <taxon>Bacteria</taxon>
        <taxon>Pseudomonadati</taxon>
        <taxon>Thermodesulfobacteriota</taxon>
        <taxon>Desulfovibrionia</taxon>
        <taxon>Desulfovibrionales</taxon>
        <taxon>Desulfonauticaceae</taxon>
        <taxon>Desulfonauticus</taxon>
    </lineage>
</organism>
<protein>
    <recommendedName>
        <fullName evidence="3">DNA polymerase I</fullName>
        <ecNumber evidence="2">2.7.7.7</ecNumber>
    </recommendedName>
</protein>
<dbReference type="SUPFAM" id="SSF56672">
    <property type="entry name" value="DNA/RNA polymerases"/>
    <property type="match status" value="1"/>
</dbReference>
<keyword evidence="7" id="KW-0227">DNA damage</keyword>
<dbReference type="PRINTS" id="PR00868">
    <property type="entry name" value="DNAPOLI"/>
</dbReference>
<keyword evidence="9" id="KW-0238">DNA-binding</keyword>
<dbReference type="InterPro" id="IPR008918">
    <property type="entry name" value="HhH2"/>
</dbReference>
<reference evidence="14 15" key="1">
    <citation type="submission" date="2016-10" db="EMBL/GenBank/DDBJ databases">
        <authorList>
            <person name="de Groot N.N."/>
        </authorList>
    </citation>
    <scope>NUCLEOTIDE SEQUENCE [LARGE SCALE GENOMIC DNA]</scope>
    <source>
        <strain evidence="14 15">DSM 15269</strain>
    </source>
</reference>
<dbReference type="Gene3D" id="3.40.50.1010">
    <property type="entry name" value="5'-nuclease"/>
    <property type="match status" value="1"/>
</dbReference>
<evidence type="ECO:0000259" key="12">
    <source>
        <dbReference type="SMART" id="SM00475"/>
    </source>
</evidence>
<accession>A0A1H0ELX0</accession>
<dbReference type="InterPro" id="IPR036279">
    <property type="entry name" value="5-3_exonuclease_C_sf"/>
</dbReference>
<dbReference type="InterPro" id="IPR020045">
    <property type="entry name" value="DNA_polI_H3TH"/>
</dbReference>
<dbReference type="SUPFAM" id="SSF47807">
    <property type="entry name" value="5' to 3' exonuclease, C-terminal subdomain"/>
    <property type="match status" value="1"/>
</dbReference>
<dbReference type="Gene3D" id="1.20.1060.10">
    <property type="entry name" value="Taq DNA Polymerase, Chain T, domain 4"/>
    <property type="match status" value="1"/>
</dbReference>
<dbReference type="Proteomes" id="UP000199602">
    <property type="component" value="Unassembled WGS sequence"/>
</dbReference>
<feature type="domain" description="DNA-directed DNA polymerase family A palm" evidence="13">
    <location>
        <begin position="614"/>
        <end position="820"/>
    </location>
</feature>
<evidence type="ECO:0000313" key="15">
    <source>
        <dbReference type="Proteomes" id="UP000199602"/>
    </source>
</evidence>
<dbReference type="InterPro" id="IPR019760">
    <property type="entry name" value="DNA-dir_DNA_pol_A_CS"/>
</dbReference>
<dbReference type="STRING" id="206665.SAMN04488516_10849"/>
<evidence type="ECO:0000256" key="2">
    <source>
        <dbReference type="ARBA" id="ARBA00012417"/>
    </source>
</evidence>
<dbReference type="InterPro" id="IPR002298">
    <property type="entry name" value="DNA_polymerase_A"/>
</dbReference>
<comment type="catalytic activity">
    <reaction evidence="11">
        <text>DNA(n) + a 2'-deoxyribonucleoside 5'-triphosphate = DNA(n+1) + diphosphate</text>
        <dbReference type="Rhea" id="RHEA:22508"/>
        <dbReference type="Rhea" id="RHEA-COMP:17339"/>
        <dbReference type="Rhea" id="RHEA-COMP:17340"/>
        <dbReference type="ChEBI" id="CHEBI:33019"/>
        <dbReference type="ChEBI" id="CHEBI:61560"/>
        <dbReference type="ChEBI" id="CHEBI:173112"/>
        <dbReference type="EC" id="2.7.7.7"/>
    </reaction>
</comment>
<keyword evidence="15" id="KW-1185">Reference proteome</keyword>
<dbReference type="GO" id="GO:0006302">
    <property type="term" value="P:double-strand break repair"/>
    <property type="evidence" value="ECO:0007669"/>
    <property type="project" value="TreeGrafter"/>
</dbReference>
<dbReference type="Gene3D" id="3.30.70.370">
    <property type="match status" value="1"/>
</dbReference>
<keyword evidence="10" id="KW-0234">DNA repair</keyword>
<dbReference type="FunFam" id="1.10.150.20:FF:000002">
    <property type="entry name" value="DNA polymerase I"/>
    <property type="match status" value="1"/>
</dbReference>
<evidence type="ECO:0000256" key="5">
    <source>
        <dbReference type="ARBA" id="ARBA00022695"/>
    </source>
</evidence>
<dbReference type="NCBIfam" id="NF004397">
    <property type="entry name" value="PRK05755.1"/>
    <property type="match status" value="1"/>
</dbReference>
<evidence type="ECO:0000256" key="6">
    <source>
        <dbReference type="ARBA" id="ARBA00022705"/>
    </source>
</evidence>
<dbReference type="Pfam" id="PF00476">
    <property type="entry name" value="DNA_pol_A"/>
    <property type="match status" value="1"/>
</dbReference>
<dbReference type="InterPro" id="IPR036397">
    <property type="entry name" value="RNaseH_sf"/>
</dbReference>
<dbReference type="GO" id="GO:0006261">
    <property type="term" value="P:DNA-templated DNA replication"/>
    <property type="evidence" value="ECO:0007669"/>
    <property type="project" value="InterPro"/>
</dbReference>
<dbReference type="GO" id="GO:0003887">
    <property type="term" value="F:DNA-directed DNA polymerase activity"/>
    <property type="evidence" value="ECO:0007669"/>
    <property type="project" value="UniProtKB-KW"/>
</dbReference>
<comment type="similarity">
    <text evidence="1">Belongs to the DNA polymerase type-A family.</text>
</comment>
<evidence type="ECO:0000256" key="10">
    <source>
        <dbReference type="ARBA" id="ARBA00023204"/>
    </source>
</evidence>
<dbReference type="InterPro" id="IPR029060">
    <property type="entry name" value="PIN-like_dom_sf"/>
</dbReference>
<sequence>MLKEKFKWSSPSIFLIDGSSYIYRAFYAYRNLTRSDGFPTNVIFIVLKLALKILREEEPDYLGFFVDGKGPTFRNKIYSEYKANRLKMPEPLSVQIPPLLEGLKLLGISSWITEGVEADDCIASLTKRFKEQYPIVIVGSDKDLFQLLDRNVVIWDPGGKESKIITHSDFKEKWGFSPNRWPDFQALVGDSSDNIPGIPGIGPKTAQKILQKFSSLELLEENFLSLTKREQQKIKGNFNNLYLYRELTFLKTDACLDIELKDLKVEKINHIKLKKFCEKYEFFSFLKELNLENKTSIVPKGLPIFSRDNNLKENTNEFKIKRVEEKDLILSLPSQLGLFLEKGRVFLSNDKEEFEILFDLSELFPLLQKKVVFCPQLKPILKRFPNILELSIQWYDLSLCAYLLNPEQRDYSFSRLKKSLEQDRGISIQGKALAVLEVGRHLLAQIQAVELEDLLVKLEQPLSAVLVEMEKRGILIDKQKFNKFLNLVQQELDSLTTKIYVLAGKEFNIRSTQQLSAVLFQDLKLKGKKKTASGFFSTSEAALEKLRQAHPIVELVLKYKRLEKLRSTYLKPLPQKVDINGRLHTTFNQLATATGRLSSSNPNLQNIPIRGEYGPKVRECFIAPNGYKLISADYSQIELRILAHLSEDPVLLEAFNRDEDIHTATACLIFSKSKEQITPDDRRKAKTINFGLLYGMGPQKLARELGFSLKEAKQFITVYFEKLSRVKEFYQKVENFAKTHGFVSTVFGRRRLLPHINSRNEHLVAQAKRMAINTVVQGSAADIIKKAMLLVEKDALLYKLNARQILQIHDELLLEVPENVAFEAGKRVKELMEQVYPLKVPLKVDLGIGPNWKEAH</sequence>
<dbReference type="GO" id="GO:0008409">
    <property type="term" value="F:5'-3' exonuclease activity"/>
    <property type="evidence" value="ECO:0007669"/>
    <property type="project" value="InterPro"/>
</dbReference>
<keyword evidence="5" id="KW-0548">Nucleotidyltransferase</keyword>
<evidence type="ECO:0000256" key="4">
    <source>
        <dbReference type="ARBA" id="ARBA00022679"/>
    </source>
</evidence>
<dbReference type="PANTHER" id="PTHR10133:SF27">
    <property type="entry name" value="DNA POLYMERASE NU"/>
    <property type="match status" value="1"/>
</dbReference>
<dbReference type="InterPro" id="IPR020046">
    <property type="entry name" value="5-3_exonucl_a-hlix_arch_N"/>
</dbReference>
<dbReference type="PROSITE" id="PS00447">
    <property type="entry name" value="DNA_POLYMERASE_A"/>
    <property type="match status" value="1"/>
</dbReference>